<dbReference type="RefSeq" id="WP_079410940.1">
    <property type="nucleotide sequence ID" value="NZ_MZGW01000001.1"/>
</dbReference>
<organism evidence="1 2">
    <name type="scientific">Alkalithermobacter paradoxus</name>
    <dbReference type="NCBI Taxonomy" id="29349"/>
    <lineage>
        <taxon>Bacteria</taxon>
        <taxon>Bacillati</taxon>
        <taxon>Bacillota</taxon>
        <taxon>Clostridia</taxon>
        <taxon>Peptostreptococcales</taxon>
        <taxon>Tepidibacteraceae</taxon>
        <taxon>Alkalithermobacter</taxon>
    </lineage>
</organism>
<evidence type="ECO:0000313" key="2">
    <source>
        <dbReference type="Proteomes" id="UP000190140"/>
    </source>
</evidence>
<dbReference type="SUPFAM" id="SSF81301">
    <property type="entry name" value="Nucleotidyltransferase"/>
    <property type="match status" value="1"/>
</dbReference>
<sequence length="184" mass="21754">MNNKNWKDISYLKYGSLKQRKSYEILINTRILDILGDYTPILVGTIPIEIDIENSDLDIVCKVDDFNIFKKALEDNFKNYKEFRITHKENVLVCNFIVNNIEIEIYGSSDDVDKSNGYRHMLIEYRLLNLYGDNFKEEIINLKKQGLKTEPAFAKILNLEGNPYEQLLELEMYSDEKLYEIYNK</sequence>
<dbReference type="Proteomes" id="UP000190140">
    <property type="component" value="Unassembled WGS sequence"/>
</dbReference>
<accession>A0A1V4IB78</accession>
<dbReference type="OrthoDB" id="6402248at2"/>
<dbReference type="Pfam" id="PF14091">
    <property type="entry name" value="DUF4269"/>
    <property type="match status" value="1"/>
</dbReference>
<keyword evidence="2" id="KW-1185">Reference proteome</keyword>
<evidence type="ECO:0000313" key="1">
    <source>
        <dbReference type="EMBL" id="OPJ57252.1"/>
    </source>
</evidence>
<dbReference type="InterPro" id="IPR043519">
    <property type="entry name" value="NT_sf"/>
</dbReference>
<dbReference type="EMBL" id="MZGW01000001">
    <property type="protein sequence ID" value="OPJ57252.1"/>
    <property type="molecule type" value="Genomic_DNA"/>
</dbReference>
<dbReference type="STRING" id="29349.CLOTH_05350"/>
<protein>
    <recommendedName>
        <fullName evidence="3">DUF4269 domain-containing protein</fullName>
    </recommendedName>
</protein>
<dbReference type="InterPro" id="IPR025365">
    <property type="entry name" value="DUF4269"/>
</dbReference>
<reference evidence="1 2" key="1">
    <citation type="submission" date="2017-03" db="EMBL/GenBank/DDBJ databases">
        <title>Genome sequence of Clostridium thermoalcaliphilum DSM 7309.</title>
        <authorList>
            <person name="Poehlein A."/>
            <person name="Daniel R."/>
        </authorList>
    </citation>
    <scope>NUCLEOTIDE SEQUENCE [LARGE SCALE GENOMIC DNA]</scope>
    <source>
        <strain evidence="1 2">DSM 7309</strain>
    </source>
</reference>
<evidence type="ECO:0008006" key="3">
    <source>
        <dbReference type="Google" id="ProtNLM"/>
    </source>
</evidence>
<comment type="caution">
    <text evidence="1">The sequence shown here is derived from an EMBL/GenBank/DDBJ whole genome shotgun (WGS) entry which is preliminary data.</text>
</comment>
<name>A0A1V4IB78_9FIRM</name>
<gene>
    <name evidence="1" type="ORF">CLOTH_05350</name>
</gene>
<dbReference type="AlphaFoldDB" id="A0A1V4IB78"/>
<proteinExistence type="predicted"/>